<dbReference type="Pfam" id="PF00583">
    <property type="entry name" value="Acetyltransf_1"/>
    <property type="match status" value="1"/>
</dbReference>
<dbReference type="OrthoDB" id="9127144at2"/>
<dbReference type="EMBL" id="SGJB01000009">
    <property type="protein sequence ID" value="TQQ84543.1"/>
    <property type="molecule type" value="Genomic_DNA"/>
</dbReference>
<keyword evidence="2" id="KW-0808">Transferase</keyword>
<protein>
    <submittedName>
        <fullName evidence="2">GNAT family N-acetyltransferase</fullName>
    </submittedName>
</protein>
<organism evidence="2 3">
    <name type="scientific">Peptacetobacter hominis</name>
    <dbReference type="NCBI Taxonomy" id="2743610"/>
    <lineage>
        <taxon>Bacteria</taxon>
        <taxon>Bacillati</taxon>
        <taxon>Bacillota</taxon>
        <taxon>Clostridia</taxon>
        <taxon>Peptostreptococcales</taxon>
        <taxon>Peptostreptococcaceae</taxon>
        <taxon>Peptacetobacter</taxon>
    </lineage>
</organism>
<evidence type="ECO:0000313" key="2">
    <source>
        <dbReference type="EMBL" id="TQQ84543.1"/>
    </source>
</evidence>
<accession>A0A544QV06</accession>
<gene>
    <name evidence="2" type="ORF">EXD82_06015</name>
</gene>
<feature type="domain" description="N-acetyltransferase" evidence="1">
    <location>
        <begin position="4"/>
        <end position="153"/>
    </location>
</feature>
<keyword evidence="3" id="KW-1185">Reference proteome</keyword>
<dbReference type="InterPro" id="IPR016181">
    <property type="entry name" value="Acyl_CoA_acyltransferase"/>
</dbReference>
<evidence type="ECO:0000259" key="1">
    <source>
        <dbReference type="PROSITE" id="PS51186"/>
    </source>
</evidence>
<comment type="caution">
    <text evidence="2">The sequence shown here is derived from an EMBL/GenBank/DDBJ whole genome shotgun (WGS) entry which is preliminary data.</text>
</comment>
<evidence type="ECO:0000313" key="3">
    <source>
        <dbReference type="Proteomes" id="UP000317863"/>
    </source>
</evidence>
<dbReference type="RefSeq" id="WP_142536018.1">
    <property type="nucleotide sequence ID" value="NZ_SGJB01000009.1"/>
</dbReference>
<dbReference type="Gene3D" id="3.40.630.30">
    <property type="match status" value="1"/>
</dbReference>
<proteinExistence type="predicted"/>
<dbReference type="GO" id="GO:0016747">
    <property type="term" value="F:acyltransferase activity, transferring groups other than amino-acyl groups"/>
    <property type="evidence" value="ECO:0007669"/>
    <property type="project" value="InterPro"/>
</dbReference>
<reference evidence="2 3" key="1">
    <citation type="submission" date="2019-02" db="EMBL/GenBank/DDBJ databases">
        <title>Peptostreptococcaceae bacterium ZHW00191 nov., a new bacterium isolated from the human gut.</title>
        <authorList>
            <person name="Zhou H.-W."/>
            <person name="Chen X.-J."/>
        </authorList>
    </citation>
    <scope>NUCLEOTIDE SEQUENCE [LARGE SCALE GENOMIC DNA]</scope>
    <source>
        <strain evidence="2 3">ZHW00191</strain>
    </source>
</reference>
<dbReference type="InterPro" id="IPR000182">
    <property type="entry name" value="GNAT_dom"/>
</dbReference>
<dbReference type="AlphaFoldDB" id="A0A544QV06"/>
<dbReference type="PROSITE" id="PS51186">
    <property type="entry name" value="GNAT"/>
    <property type="match status" value="1"/>
</dbReference>
<name>A0A544QV06_9FIRM</name>
<dbReference type="SUPFAM" id="SSF55729">
    <property type="entry name" value="Acyl-CoA N-acyltransferases (Nat)"/>
    <property type="match status" value="1"/>
</dbReference>
<dbReference type="Proteomes" id="UP000317863">
    <property type="component" value="Unassembled WGS sequence"/>
</dbReference>
<sequence length="175" mass="21074">MEFIRITNSDTEEYKKAMELYSISFPLHEQRKSNSQLKIMDDPNYYFNLILDNKKFVGIILCWKKDNFIYVEHLCISPKMRNRKYGQRALELLSSEQKVIILEIDPPIDDISIRRLSFYERCGFFKNIYSHIHPPYREENKGHNLVIMSYPKKITDKEYAIFNDYLKNHIMSDVF</sequence>